<comment type="catalytic activity">
    <reaction evidence="13">
        <text>gamma-L-glutamyl-(2S)-2-aminobutanoate + glycine + ATP = ophthalmate + ADP + phosphate + H(+)</text>
        <dbReference type="Rhea" id="RHEA:72075"/>
        <dbReference type="ChEBI" id="CHEBI:15378"/>
        <dbReference type="ChEBI" id="CHEBI:30616"/>
        <dbReference type="ChEBI" id="CHEBI:43474"/>
        <dbReference type="ChEBI" id="CHEBI:57305"/>
        <dbReference type="ChEBI" id="CHEBI:189406"/>
        <dbReference type="ChEBI" id="CHEBI:189750"/>
        <dbReference type="ChEBI" id="CHEBI:456216"/>
    </reaction>
    <physiologicalReaction direction="left-to-right" evidence="13">
        <dbReference type="Rhea" id="RHEA:72076"/>
    </physiologicalReaction>
</comment>
<feature type="binding site" evidence="16">
    <location>
        <position position="345"/>
    </location>
    <ligand>
        <name>ATP</name>
        <dbReference type="ChEBI" id="CHEBI:30616"/>
    </ligand>
</feature>
<feature type="binding site" evidence="16">
    <location>
        <position position="492"/>
    </location>
    <ligand>
        <name>ATP</name>
        <dbReference type="ChEBI" id="CHEBI:30616"/>
    </ligand>
</feature>
<dbReference type="AlphaFoldDB" id="A0A553PNU4"/>
<name>A0A553PNU4_TIGCA</name>
<dbReference type="FunFam" id="3.30.1490.80:FF:000009">
    <property type="entry name" value="Glutathione synthetase"/>
    <property type="match status" value="1"/>
</dbReference>
<evidence type="ECO:0000256" key="17">
    <source>
        <dbReference type="PIRSR" id="PIRSR001558-2"/>
    </source>
</evidence>
<dbReference type="GO" id="GO:0000287">
    <property type="term" value="F:magnesium ion binding"/>
    <property type="evidence" value="ECO:0007669"/>
    <property type="project" value="UniProtKB-UniRule"/>
</dbReference>
<keyword evidence="20" id="KW-1185">Reference proteome</keyword>
<dbReference type="FunFam" id="3.30.1490.50:FF:000001">
    <property type="entry name" value="Glutathione synthetase"/>
    <property type="match status" value="1"/>
</dbReference>
<dbReference type="Proteomes" id="UP000318571">
    <property type="component" value="Chromosome 6"/>
</dbReference>
<evidence type="ECO:0000256" key="14">
    <source>
        <dbReference type="ARBA" id="ARBA00059746"/>
    </source>
</evidence>
<dbReference type="InterPro" id="IPR014049">
    <property type="entry name" value="Glutathione_synthase_N_euk"/>
</dbReference>
<dbReference type="Pfam" id="PF03199">
    <property type="entry name" value="GSH_synthase"/>
    <property type="match status" value="1"/>
</dbReference>
<keyword evidence="7 15" id="KW-0317">Glutathione biosynthesis</keyword>
<evidence type="ECO:0000256" key="1">
    <source>
        <dbReference type="ARBA" id="ARBA00004965"/>
    </source>
</evidence>
<evidence type="ECO:0000313" key="19">
    <source>
        <dbReference type="EMBL" id="TRY79349.1"/>
    </source>
</evidence>
<comment type="subunit">
    <text evidence="3">Homodimer.</text>
</comment>
<evidence type="ECO:0000256" key="5">
    <source>
        <dbReference type="ARBA" id="ARBA00020821"/>
    </source>
</evidence>
<dbReference type="InterPro" id="IPR004887">
    <property type="entry name" value="GSH_synth_subst-bd"/>
</dbReference>
<feature type="binding site" evidence="16">
    <location>
        <position position="465"/>
    </location>
    <ligand>
        <name>ATP</name>
        <dbReference type="ChEBI" id="CHEBI:30616"/>
    </ligand>
</feature>
<evidence type="ECO:0000256" key="13">
    <source>
        <dbReference type="ARBA" id="ARBA00052123"/>
    </source>
</evidence>
<dbReference type="InterPro" id="IPR005615">
    <property type="entry name" value="Glutathione_synthase"/>
</dbReference>
<evidence type="ECO:0000256" key="15">
    <source>
        <dbReference type="PIRNR" id="PIRNR001558"/>
    </source>
</evidence>
<evidence type="ECO:0000256" key="10">
    <source>
        <dbReference type="ARBA" id="ARBA00022840"/>
    </source>
</evidence>
<evidence type="ECO:0000256" key="3">
    <source>
        <dbReference type="ARBA" id="ARBA00011738"/>
    </source>
</evidence>
<dbReference type="PANTHER" id="PTHR11130">
    <property type="entry name" value="GLUTATHIONE SYNTHETASE"/>
    <property type="match status" value="1"/>
</dbReference>
<dbReference type="Gene3D" id="3.30.1490.80">
    <property type="match status" value="1"/>
</dbReference>
<protein>
    <recommendedName>
        <fullName evidence="5 15">Glutathione synthetase</fullName>
        <shortName evidence="15">GSH-S</shortName>
        <ecNumber evidence="4 15">6.3.2.3</ecNumber>
    </recommendedName>
</protein>
<feature type="binding site" evidence="16">
    <location>
        <position position="414"/>
    </location>
    <ligand>
        <name>ATP</name>
        <dbReference type="ChEBI" id="CHEBI:30616"/>
    </ligand>
</feature>
<evidence type="ECO:0000256" key="9">
    <source>
        <dbReference type="ARBA" id="ARBA00022741"/>
    </source>
</evidence>
<dbReference type="InterPro" id="IPR037013">
    <property type="entry name" value="GSH-S_sub-bd_sf"/>
</dbReference>
<dbReference type="PIRSF" id="PIRSF001558">
    <property type="entry name" value="GSHase"/>
    <property type="match status" value="1"/>
</dbReference>
<evidence type="ECO:0000256" key="6">
    <source>
        <dbReference type="ARBA" id="ARBA00022598"/>
    </source>
</evidence>
<comment type="caution">
    <text evidence="19">The sequence shown here is derived from an EMBL/GenBank/DDBJ whole genome shotgun (WGS) entry which is preliminary data.</text>
</comment>
<dbReference type="GO" id="GO:0005829">
    <property type="term" value="C:cytosol"/>
    <property type="evidence" value="ECO:0007669"/>
    <property type="project" value="TreeGrafter"/>
</dbReference>
<dbReference type="Gene3D" id="3.30.1490.50">
    <property type="match status" value="1"/>
</dbReference>
<dbReference type="GO" id="GO:0043295">
    <property type="term" value="F:glutathione binding"/>
    <property type="evidence" value="ECO:0007669"/>
    <property type="project" value="UniProtKB-UniRule"/>
</dbReference>
<dbReference type="GO" id="GO:0004363">
    <property type="term" value="F:glutathione synthase activity"/>
    <property type="evidence" value="ECO:0007669"/>
    <property type="project" value="UniProtKB-UniRule"/>
</dbReference>
<keyword evidence="11 15" id="KW-0460">Magnesium</keyword>
<evidence type="ECO:0000259" key="18">
    <source>
        <dbReference type="Pfam" id="PF03199"/>
    </source>
</evidence>
<feature type="binding site" evidence="16">
    <location>
        <position position="490"/>
    </location>
    <ligand>
        <name>substrate</name>
    </ligand>
</feature>
<dbReference type="EMBL" id="VCGU01000002">
    <property type="protein sequence ID" value="TRY79349.1"/>
    <property type="molecule type" value="Genomic_DNA"/>
</dbReference>
<gene>
    <name evidence="19" type="ORF">TCAL_05110</name>
</gene>
<dbReference type="Gene3D" id="3.40.50.1760">
    <property type="entry name" value="Glutathione synthase, substrate-binding domain superfamily, eukaryotic"/>
    <property type="match status" value="1"/>
</dbReference>
<comment type="cofactor">
    <cofactor evidence="15 17">
        <name>Mg(2+)</name>
        <dbReference type="ChEBI" id="CHEBI:18420"/>
    </cofactor>
    <text evidence="15 17">Binds 1 Mg(2+) ion per subunit.</text>
</comment>
<comment type="pathway">
    <text evidence="1 15">Sulfur metabolism; glutathione biosynthesis; glutathione from L-cysteine and L-glutamate: step 2/2.</text>
</comment>
<evidence type="ECO:0000256" key="11">
    <source>
        <dbReference type="ARBA" id="ARBA00022842"/>
    </source>
</evidence>
<feature type="binding site" evidence="16">
    <location>
        <position position="257"/>
    </location>
    <ligand>
        <name>substrate</name>
    </ligand>
</feature>
<evidence type="ECO:0000256" key="16">
    <source>
        <dbReference type="PIRSR" id="PIRSR001558-1"/>
    </source>
</evidence>
<comment type="function">
    <text evidence="14">Catalyzes the production of glutathione from gamma-glutamylcysteine and glycine in an ATP-dependent manner. Glutathione (gamma-glutamylcysteinylglycine, GSH) is the most abundant intracellular thiol in living aerobic cells and is required for numerous processes including the protection of cells against oxidative damage, amino acid transport, the detoxification of foreign compounds, the maintenance of protein sulfhydryl groups in a reduced state and acts as a cofactor for a number of enzymes. Participates in ophthalmate biosynthesis in hepatocytes.</text>
</comment>
<dbReference type="SUPFAM" id="SSF52440">
    <property type="entry name" value="PreATP-grasp domain"/>
    <property type="match status" value="1"/>
</dbReference>
<reference evidence="19 20" key="1">
    <citation type="journal article" date="2018" name="Nat. Ecol. Evol.">
        <title>Genomic signatures of mitonuclear coevolution across populations of Tigriopus californicus.</title>
        <authorList>
            <person name="Barreto F.S."/>
            <person name="Watson E.T."/>
            <person name="Lima T.G."/>
            <person name="Willett C.S."/>
            <person name="Edmands S."/>
            <person name="Li W."/>
            <person name="Burton R.S."/>
        </authorList>
    </citation>
    <scope>NUCLEOTIDE SEQUENCE [LARGE SCALE GENOMIC DNA]</scope>
    <source>
        <strain evidence="19 20">San Diego</strain>
    </source>
</reference>
<feature type="binding site" evidence="16">
    <location>
        <begin position="437"/>
        <end position="440"/>
    </location>
    <ligand>
        <name>ATP</name>
        <dbReference type="ChEBI" id="CHEBI:30616"/>
    </ligand>
</feature>
<dbReference type="InterPro" id="IPR014709">
    <property type="entry name" value="Glutathione_synthase_C_euk"/>
</dbReference>
<accession>A0A553PNU4</accession>
<dbReference type="STRING" id="6832.A0A553PNU4"/>
<feature type="domain" description="Glutathione synthase substrate-binding" evidence="18">
    <location>
        <begin position="241"/>
        <end position="342"/>
    </location>
</feature>
<proteinExistence type="inferred from homology"/>
<feature type="binding site" evidence="17">
    <location>
        <position position="407"/>
    </location>
    <ligand>
        <name>Mg(2+)</name>
        <dbReference type="ChEBI" id="CHEBI:18420"/>
    </ligand>
</feature>
<organism evidence="19 20">
    <name type="scientific">Tigriopus californicus</name>
    <name type="common">Marine copepod</name>
    <dbReference type="NCBI Taxonomy" id="6832"/>
    <lineage>
        <taxon>Eukaryota</taxon>
        <taxon>Metazoa</taxon>
        <taxon>Ecdysozoa</taxon>
        <taxon>Arthropoda</taxon>
        <taxon>Crustacea</taxon>
        <taxon>Multicrustacea</taxon>
        <taxon>Hexanauplia</taxon>
        <taxon>Copepoda</taxon>
        <taxon>Harpacticoida</taxon>
        <taxon>Harpacticidae</taxon>
        <taxon>Tigriopus</taxon>
    </lineage>
</organism>
<feature type="binding site" evidence="16">
    <location>
        <position position="498"/>
    </location>
    <ligand>
        <name>ATP</name>
        <dbReference type="ChEBI" id="CHEBI:30616"/>
    </ligand>
</feature>
<dbReference type="NCBIfam" id="TIGR01986">
    <property type="entry name" value="glut_syn_euk"/>
    <property type="match status" value="1"/>
</dbReference>
<dbReference type="EC" id="6.3.2.3" evidence="4 15"/>
<keyword evidence="6 15" id="KW-0436">Ligase</keyword>
<dbReference type="UniPathway" id="UPA00142">
    <property type="reaction ID" value="UER00210"/>
</dbReference>
<evidence type="ECO:0000313" key="20">
    <source>
        <dbReference type="Proteomes" id="UP000318571"/>
    </source>
</evidence>
<evidence type="ECO:0000256" key="2">
    <source>
        <dbReference type="ARBA" id="ARBA00010385"/>
    </source>
</evidence>
<dbReference type="FunFam" id="3.40.50.1760:FF:000001">
    <property type="entry name" value="Glutathione synthetase"/>
    <property type="match status" value="1"/>
</dbReference>
<evidence type="ECO:0000256" key="12">
    <source>
        <dbReference type="ARBA" id="ARBA00048871"/>
    </source>
</evidence>
<keyword evidence="9 15" id="KW-0547">Nucleotide-binding</keyword>
<dbReference type="PANTHER" id="PTHR11130:SF0">
    <property type="entry name" value="GLUTATHIONE SYNTHETASE"/>
    <property type="match status" value="1"/>
</dbReference>
<dbReference type="Pfam" id="PF03917">
    <property type="entry name" value="GSH_synth_ATP"/>
    <property type="match status" value="2"/>
</dbReference>
<dbReference type="GO" id="GO:0005524">
    <property type="term" value="F:ATP binding"/>
    <property type="evidence" value="ECO:0007669"/>
    <property type="project" value="UniProtKB-UniRule"/>
</dbReference>
<evidence type="ECO:0000256" key="8">
    <source>
        <dbReference type="ARBA" id="ARBA00022723"/>
    </source>
</evidence>
<keyword evidence="10 15" id="KW-0067">ATP-binding</keyword>
<dbReference type="OMA" id="NGLVMYP"/>
<dbReference type="SUPFAM" id="SSF56059">
    <property type="entry name" value="Glutathione synthetase ATP-binding domain-like"/>
    <property type="match status" value="2"/>
</dbReference>
<comment type="catalytic activity">
    <reaction evidence="12">
        <text>gamma-L-glutamyl-L-cysteine + glycine + ATP = glutathione + ADP + phosphate + H(+)</text>
        <dbReference type="Rhea" id="RHEA:13557"/>
        <dbReference type="ChEBI" id="CHEBI:15378"/>
        <dbReference type="ChEBI" id="CHEBI:30616"/>
        <dbReference type="ChEBI" id="CHEBI:43474"/>
        <dbReference type="ChEBI" id="CHEBI:57305"/>
        <dbReference type="ChEBI" id="CHEBI:57925"/>
        <dbReference type="ChEBI" id="CHEBI:58173"/>
        <dbReference type="ChEBI" id="CHEBI:456216"/>
        <dbReference type="EC" id="6.3.2.3"/>
    </reaction>
    <physiologicalReaction direction="left-to-right" evidence="12">
        <dbReference type="Rhea" id="RHEA:13558"/>
    </physiologicalReaction>
</comment>
<dbReference type="InterPro" id="IPR016185">
    <property type="entry name" value="PreATP-grasp_dom_sf"/>
</dbReference>
<keyword evidence="8 15" id="KW-0479">Metal-binding</keyword>
<sequence>MDSCVPLPMEPKVLQEITEKAKDYALMHGICMRRKDAFDRDALHFAPFLLLPSAFPKGEFERACQLQTILNELMHKVAHDREFLIATLAQTVKVDEFTRRLVDIYNTVAQEGVAQPLSLGLLRSDLMLNVGPCDGPAFCCWHQVEINTIASGFGWLGPASGLIHRSDYFLCCGKGVIQQVEFNSIASSFGGITSYLYKAHKFVLGELGRKDLLDRIPENNSLSGLSGAMLEAHKIYNQPKAVILFIVEDVTYNICDQKFHEFKIREMNPDVFVERKTLTEVANEGHLDNQKRLFVDGKEIAVIYFRCGYSPDQYPSEREWDARLMMERSMAIKSPSIHYHLAGTKKVQQELALPGTLERFCDDPEKIKSIKSIFTGLYTLDKGEEGDKSVAMAMKNPERFVLKPQREGGGNNTYGDDIPPFLESIKDSEERNAYILMDRILPPKTMNYVVRPGHEKAELKEVISELGIFGYVIGDQNRIISNHQVGHMLRTKLSHVNEGGVAAGLGALDSVFLVDVEKCCEAPCTDLDGCCQ</sequence>
<comment type="similarity">
    <text evidence="2 15">Belongs to the eukaryotic GSH synthase family.</text>
</comment>
<evidence type="ECO:0000256" key="7">
    <source>
        <dbReference type="ARBA" id="ARBA00022684"/>
    </source>
</evidence>
<feature type="binding site" evidence="16">
    <location>
        <begin position="403"/>
        <end position="412"/>
    </location>
    <ligand>
        <name>ATP</name>
        <dbReference type="ChEBI" id="CHEBI:30616"/>
    </ligand>
</feature>
<evidence type="ECO:0000256" key="4">
    <source>
        <dbReference type="ARBA" id="ARBA00012214"/>
    </source>
</evidence>
<dbReference type="Gene3D" id="3.30.470.20">
    <property type="entry name" value="ATP-grasp fold, B domain"/>
    <property type="match status" value="3"/>
</dbReference>